<organism evidence="2 3">
    <name type="scientific">Brassica cretica</name>
    <name type="common">Mustard</name>
    <dbReference type="NCBI Taxonomy" id="69181"/>
    <lineage>
        <taxon>Eukaryota</taxon>
        <taxon>Viridiplantae</taxon>
        <taxon>Streptophyta</taxon>
        <taxon>Embryophyta</taxon>
        <taxon>Tracheophyta</taxon>
        <taxon>Spermatophyta</taxon>
        <taxon>Magnoliopsida</taxon>
        <taxon>eudicotyledons</taxon>
        <taxon>Gunneridae</taxon>
        <taxon>Pentapetalae</taxon>
        <taxon>rosids</taxon>
        <taxon>malvids</taxon>
        <taxon>Brassicales</taxon>
        <taxon>Brassicaceae</taxon>
        <taxon>Brassiceae</taxon>
        <taxon>Brassica</taxon>
    </lineage>
</organism>
<sequence length="490" mass="55857">MTVPTVPPIETKQERVRYNLERSLADRTRTAQLFQLGHPPNWIGLARRITELVACLIPHGPPLNWTGPARRMAELVAFEPARPSTELDWSSSAFRRDGLTSAAIDTDFYHRSIPLEIPKRSNCPQDIVDSTLKGIDISSCDPTSDGDREITMEDFLELEEFLELEDGEKLEDLDSSREKKLDDDHHTSRGDLETSPKASIDRHQPDEIDRQPPHIIDQRAPYIIDRQSTDSINLHPHSIIDRHPPDCIDRHPWLDELPGYIVELEEVEEKMYMSKALHLAVPKHQRPLIWREEAAGFHKRVKMIHDPVKIVVPCAVFEVESPIPPDASMQFNSYIEVLDDHQQVEAYQRGLRFRDEVNKSPAEATSIDTDRIASNDANKPASIDTITSSSIDTGRVSEQKEFNVCGNLFDGETTTRSDKSGGKKMKNWNKRKRTNGGSQLSLILRFSDGVRKSRVRSRCFSQPFVKLRALLIAEMIDKGEKSMEEAFRQE</sequence>
<feature type="compositionally biased region" description="Basic and acidic residues" evidence="1">
    <location>
        <begin position="170"/>
        <end position="212"/>
    </location>
</feature>
<accession>A0A8S9QCM2</accession>
<proteinExistence type="predicted"/>
<dbReference type="AlphaFoldDB" id="A0A8S9QCM2"/>
<name>A0A8S9QCM2_BRACR</name>
<protein>
    <submittedName>
        <fullName evidence="2">Uncharacterized protein</fullName>
    </submittedName>
</protein>
<comment type="caution">
    <text evidence="2">The sequence shown here is derived from an EMBL/GenBank/DDBJ whole genome shotgun (WGS) entry which is preliminary data.</text>
</comment>
<evidence type="ECO:0000313" key="3">
    <source>
        <dbReference type="Proteomes" id="UP000712600"/>
    </source>
</evidence>
<dbReference type="EMBL" id="QGKX02001290">
    <property type="protein sequence ID" value="KAF3536318.1"/>
    <property type="molecule type" value="Genomic_DNA"/>
</dbReference>
<feature type="region of interest" description="Disordered" evidence="1">
    <location>
        <begin position="413"/>
        <end position="434"/>
    </location>
</feature>
<evidence type="ECO:0000313" key="2">
    <source>
        <dbReference type="EMBL" id="KAF3536318.1"/>
    </source>
</evidence>
<gene>
    <name evidence="2" type="ORF">F2Q69_00022557</name>
</gene>
<dbReference type="Proteomes" id="UP000712600">
    <property type="component" value="Unassembled WGS sequence"/>
</dbReference>
<feature type="compositionally biased region" description="Basic residues" evidence="1">
    <location>
        <begin position="422"/>
        <end position="434"/>
    </location>
</feature>
<feature type="region of interest" description="Disordered" evidence="1">
    <location>
        <begin position="167"/>
        <end position="215"/>
    </location>
</feature>
<evidence type="ECO:0000256" key="1">
    <source>
        <dbReference type="SAM" id="MobiDB-lite"/>
    </source>
</evidence>
<reference evidence="2" key="1">
    <citation type="submission" date="2019-12" db="EMBL/GenBank/DDBJ databases">
        <title>Genome sequencing and annotation of Brassica cretica.</title>
        <authorList>
            <person name="Studholme D.J."/>
            <person name="Sarris P."/>
        </authorList>
    </citation>
    <scope>NUCLEOTIDE SEQUENCE</scope>
    <source>
        <strain evidence="2">PFS-109/04</strain>
        <tissue evidence="2">Leaf</tissue>
    </source>
</reference>